<protein>
    <recommendedName>
        <fullName evidence="1">Reverse transcriptase Ty1/copia-type domain-containing protein</fullName>
    </recommendedName>
</protein>
<dbReference type="AlphaFoldDB" id="A0AA38WL35"/>
<sequence length="438" mass="49635">MYNFGVINGSLERYKARLVCDGRSKKEGIDCGDTFSPVVKPATIRTILPITLSNAWEVHQLDVKNTFLHGHLHETIYMHQPPGFHDQHLLNHVCLFKKSFYGLKQAPRAWYQRFADYVFTLGVKHNKCDHSLFVYKNGKQTAFLLLYVDDILLITSSPTLRQDFMALRAKKFAMKDLGPLSYFLGISYAKEILDRAGMSSCHPSATPVDTKAKLSGTDGDLLTDGGAQYRQLVGALQYLTFTRPDISYVVQQICMHMHAPRTSHFNALKRILRYTKGTLDHGLHLTKSSGNKLIAYTDADWARCPDTRRSTSGIVSTWVTTLSLGPPNDNQPFLALAEYRGVANVVSEKCWIRNLLLELHIPTSIATLVYCDNVSAYIEIDIYFVREQVARGQVRVFHIPSLYQVEDIFTKGLPFVLFTDFKNSLNIRPPTISTAWVY</sequence>
<reference evidence="2" key="1">
    <citation type="submission" date="2023-03" db="EMBL/GenBank/DDBJ databases">
        <title>Chromosome-scale reference genome and RAD-based genetic map of yellow starthistle (Centaurea solstitialis) reveal putative structural variation and QTLs associated with invader traits.</title>
        <authorList>
            <person name="Reatini B."/>
            <person name="Cang F.A."/>
            <person name="Jiang Q."/>
            <person name="Mckibben M.T.W."/>
            <person name="Barker M.S."/>
            <person name="Rieseberg L.H."/>
            <person name="Dlugosch K.M."/>
        </authorList>
    </citation>
    <scope>NUCLEOTIDE SEQUENCE</scope>
    <source>
        <strain evidence="2">CAN-66</strain>
        <tissue evidence="2">Leaf</tissue>
    </source>
</reference>
<dbReference type="InterPro" id="IPR013103">
    <property type="entry name" value="RVT_2"/>
</dbReference>
<comment type="caution">
    <text evidence="2">The sequence shown here is derived from an EMBL/GenBank/DDBJ whole genome shotgun (WGS) entry which is preliminary data.</text>
</comment>
<feature type="domain" description="Reverse transcriptase Ty1/copia-type" evidence="1">
    <location>
        <begin position="13"/>
        <end position="191"/>
    </location>
</feature>
<organism evidence="2 3">
    <name type="scientific">Centaurea solstitialis</name>
    <name type="common">yellow star-thistle</name>
    <dbReference type="NCBI Taxonomy" id="347529"/>
    <lineage>
        <taxon>Eukaryota</taxon>
        <taxon>Viridiplantae</taxon>
        <taxon>Streptophyta</taxon>
        <taxon>Embryophyta</taxon>
        <taxon>Tracheophyta</taxon>
        <taxon>Spermatophyta</taxon>
        <taxon>Magnoliopsida</taxon>
        <taxon>eudicotyledons</taxon>
        <taxon>Gunneridae</taxon>
        <taxon>Pentapetalae</taxon>
        <taxon>asterids</taxon>
        <taxon>campanulids</taxon>
        <taxon>Asterales</taxon>
        <taxon>Asteraceae</taxon>
        <taxon>Carduoideae</taxon>
        <taxon>Cardueae</taxon>
        <taxon>Centaureinae</taxon>
        <taxon>Centaurea</taxon>
    </lineage>
</organism>
<proteinExistence type="predicted"/>
<dbReference type="Proteomes" id="UP001172457">
    <property type="component" value="Chromosome 1"/>
</dbReference>
<dbReference type="SUPFAM" id="SSF56672">
    <property type="entry name" value="DNA/RNA polymerases"/>
    <property type="match status" value="1"/>
</dbReference>
<evidence type="ECO:0000313" key="3">
    <source>
        <dbReference type="Proteomes" id="UP001172457"/>
    </source>
</evidence>
<dbReference type="EMBL" id="JARYMX010000001">
    <property type="protein sequence ID" value="KAJ9565082.1"/>
    <property type="molecule type" value="Genomic_DNA"/>
</dbReference>
<evidence type="ECO:0000313" key="2">
    <source>
        <dbReference type="EMBL" id="KAJ9565082.1"/>
    </source>
</evidence>
<keyword evidence="3" id="KW-1185">Reference proteome</keyword>
<dbReference type="PANTHER" id="PTHR11439">
    <property type="entry name" value="GAG-POL-RELATED RETROTRANSPOSON"/>
    <property type="match status" value="1"/>
</dbReference>
<dbReference type="Pfam" id="PF07727">
    <property type="entry name" value="RVT_2"/>
    <property type="match status" value="1"/>
</dbReference>
<dbReference type="InterPro" id="IPR043502">
    <property type="entry name" value="DNA/RNA_pol_sf"/>
</dbReference>
<accession>A0AA38WL35</accession>
<dbReference type="CDD" id="cd09272">
    <property type="entry name" value="RNase_HI_RT_Ty1"/>
    <property type="match status" value="1"/>
</dbReference>
<name>A0AA38WL35_9ASTR</name>
<dbReference type="PANTHER" id="PTHR11439:SF524">
    <property type="entry name" value="RNA-DIRECTED DNA POLYMERASE, PROTEIN KINASE RLK-PELLE-DLSV FAMILY"/>
    <property type="match status" value="1"/>
</dbReference>
<evidence type="ECO:0000259" key="1">
    <source>
        <dbReference type="Pfam" id="PF07727"/>
    </source>
</evidence>
<gene>
    <name evidence="2" type="ORF">OSB04_001048</name>
</gene>